<dbReference type="EMBL" id="SMSJ01000019">
    <property type="protein sequence ID" value="TDH61604.1"/>
    <property type="molecule type" value="Genomic_DNA"/>
</dbReference>
<feature type="transmembrane region" description="Helical" evidence="6">
    <location>
        <begin position="60"/>
        <end position="86"/>
    </location>
</feature>
<feature type="transmembrane region" description="Helical" evidence="6">
    <location>
        <begin position="20"/>
        <end position="40"/>
    </location>
</feature>
<dbReference type="InterPro" id="IPR032694">
    <property type="entry name" value="CopC/D"/>
</dbReference>
<dbReference type="Proteomes" id="UP000295096">
    <property type="component" value="Unassembled WGS sequence"/>
</dbReference>
<feature type="transmembrane region" description="Helical" evidence="6">
    <location>
        <begin position="199"/>
        <end position="218"/>
    </location>
</feature>
<evidence type="ECO:0000256" key="5">
    <source>
        <dbReference type="ARBA" id="ARBA00023136"/>
    </source>
</evidence>
<name>A0A4R5QEH8_9PROT</name>
<evidence type="ECO:0000256" key="1">
    <source>
        <dbReference type="ARBA" id="ARBA00004651"/>
    </source>
</evidence>
<evidence type="ECO:0000256" key="4">
    <source>
        <dbReference type="ARBA" id="ARBA00022989"/>
    </source>
</evidence>
<dbReference type="RefSeq" id="WP_133289586.1">
    <property type="nucleotide sequence ID" value="NZ_SMSJ01000019.1"/>
</dbReference>
<evidence type="ECO:0000313" key="8">
    <source>
        <dbReference type="EMBL" id="TDH61604.1"/>
    </source>
</evidence>
<feature type="transmembrane region" description="Helical" evidence="6">
    <location>
        <begin position="130"/>
        <end position="149"/>
    </location>
</feature>
<evidence type="ECO:0000313" key="9">
    <source>
        <dbReference type="Proteomes" id="UP000295096"/>
    </source>
</evidence>
<gene>
    <name evidence="8" type="ORF">E2C06_15850</name>
</gene>
<proteinExistence type="predicted"/>
<comment type="subcellular location">
    <subcellularLocation>
        <location evidence="1">Cell membrane</location>
        <topology evidence="1">Multi-pass membrane protein</topology>
    </subcellularLocation>
</comment>
<feature type="transmembrane region" description="Helical" evidence="6">
    <location>
        <begin position="238"/>
        <end position="255"/>
    </location>
</feature>
<dbReference type="AlphaFoldDB" id="A0A4R5QEH8"/>
<accession>A0A4R5QEH8</accession>
<keyword evidence="5 6" id="KW-0472">Membrane</keyword>
<evidence type="ECO:0000259" key="7">
    <source>
        <dbReference type="Pfam" id="PF05425"/>
    </source>
</evidence>
<feature type="transmembrane region" description="Helical" evidence="6">
    <location>
        <begin position="472"/>
        <end position="491"/>
    </location>
</feature>
<keyword evidence="9" id="KW-1185">Reference proteome</keyword>
<feature type="transmembrane region" description="Helical" evidence="6">
    <location>
        <begin position="531"/>
        <end position="550"/>
    </location>
</feature>
<feature type="transmembrane region" description="Helical" evidence="6">
    <location>
        <begin position="497"/>
        <end position="519"/>
    </location>
</feature>
<sequence>MEQLLDLYGFASVVLHAAELVARTALLGGVVFWTLLAVPLGRLLPPGDAARLRSIGRATVVWSALATLGATLGLTGLDLAALSATLDSSFLDLLGADFVRAAAVAAAAILLLLVLALGPAALGPARRWGLLTAGLALLLGATAGSHAVARTEGRAMLLAATGLHQLGAAFWIGGLPALLASLRLSPASARLVGQRYSHFAAAGVGLILLGIAGYWVGYIGSVEAVYGTAYGAMSATKAVMLAMLLTLGGSNWLLLHRLRASEGGLLRVRRFVEAEIILGIAVLAVAASLTSVPPAADLPDDRVTWGEIAERFTPAWPRFESPSHADLAIPALQSQLDAEWQQRQAAEAAKPQAFTPGEGLLPPRNAQDIAWSEYNHHWAGVMVLLVGLAALLDATGRVRLARHWPLVFIGLAGFIFLRSDPEAWPLGEIGLLDSLRDPEVVQHKLAGLLVVGFAVVEWWVRLGRITGRARFVFPSAMVAGGVLLLAHTHAISNVRDALLVELSHLPLAVLAVVGGAARFTELRGPAEMARVARWVWPVCLVLIGLLLILYREA</sequence>
<dbReference type="PANTHER" id="PTHR34820:SF4">
    <property type="entry name" value="INNER MEMBRANE PROTEIN YEBZ"/>
    <property type="match status" value="1"/>
</dbReference>
<feature type="domain" description="Copper resistance protein D" evidence="7">
    <location>
        <begin position="193"/>
        <end position="289"/>
    </location>
</feature>
<feature type="transmembrane region" description="Helical" evidence="6">
    <location>
        <begin position="276"/>
        <end position="296"/>
    </location>
</feature>
<evidence type="ECO:0000256" key="2">
    <source>
        <dbReference type="ARBA" id="ARBA00022475"/>
    </source>
</evidence>
<dbReference type="GO" id="GO:0006825">
    <property type="term" value="P:copper ion transport"/>
    <property type="evidence" value="ECO:0007669"/>
    <property type="project" value="InterPro"/>
</dbReference>
<dbReference type="GO" id="GO:0005886">
    <property type="term" value="C:plasma membrane"/>
    <property type="evidence" value="ECO:0007669"/>
    <property type="project" value="UniProtKB-SubCell"/>
</dbReference>
<keyword evidence="2" id="KW-1003">Cell membrane</keyword>
<protein>
    <submittedName>
        <fullName evidence="8">Copper resistance protein</fullName>
    </submittedName>
</protein>
<feature type="transmembrane region" description="Helical" evidence="6">
    <location>
        <begin position="155"/>
        <end position="179"/>
    </location>
</feature>
<evidence type="ECO:0000256" key="3">
    <source>
        <dbReference type="ARBA" id="ARBA00022692"/>
    </source>
</evidence>
<evidence type="ECO:0000256" key="6">
    <source>
        <dbReference type="SAM" id="Phobius"/>
    </source>
</evidence>
<keyword evidence="4 6" id="KW-1133">Transmembrane helix</keyword>
<feature type="transmembrane region" description="Helical" evidence="6">
    <location>
        <begin position="98"/>
        <end position="118"/>
    </location>
</feature>
<feature type="transmembrane region" description="Helical" evidence="6">
    <location>
        <begin position="374"/>
        <end position="392"/>
    </location>
</feature>
<feature type="transmembrane region" description="Helical" evidence="6">
    <location>
        <begin position="404"/>
        <end position="421"/>
    </location>
</feature>
<reference evidence="8 9" key="1">
    <citation type="journal article" date="2016" name="J. Microbiol.">
        <title>Dankookia rubra gen. nov., sp. nov., an alphaproteobacterium isolated from sediment of a shallow stream.</title>
        <authorList>
            <person name="Kim W.H."/>
            <person name="Kim D.H."/>
            <person name="Kang K."/>
            <person name="Ahn T.Y."/>
        </authorList>
    </citation>
    <scope>NUCLEOTIDE SEQUENCE [LARGE SCALE GENOMIC DNA]</scope>
    <source>
        <strain evidence="8 9">JCM30602</strain>
    </source>
</reference>
<organism evidence="8 9">
    <name type="scientific">Dankookia rubra</name>
    <dbReference type="NCBI Taxonomy" id="1442381"/>
    <lineage>
        <taxon>Bacteria</taxon>
        <taxon>Pseudomonadati</taxon>
        <taxon>Pseudomonadota</taxon>
        <taxon>Alphaproteobacteria</taxon>
        <taxon>Acetobacterales</taxon>
        <taxon>Roseomonadaceae</taxon>
        <taxon>Dankookia</taxon>
    </lineage>
</organism>
<feature type="transmembrane region" description="Helical" evidence="6">
    <location>
        <begin position="441"/>
        <end position="460"/>
    </location>
</feature>
<dbReference type="InterPro" id="IPR008457">
    <property type="entry name" value="Cu-R_CopD_dom"/>
</dbReference>
<comment type="caution">
    <text evidence="8">The sequence shown here is derived from an EMBL/GenBank/DDBJ whole genome shotgun (WGS) entry which is preliminary data.</text>
</comment>
<dbReference type="PANTHER" id="PTHR34820">
    <property type="entry name" value="INNER MEMBRANE PROTEIN YEBZ"/>
    <property type="match status" value="1"/>
</dbReference>
<dbReference type="OrthoDB" id="113685at2"/>
<keyword evidence="3 6" id="KW-0812">Transmembrane</keyword>
<dbReference type="Pfam" id="PF05425">
    <property type="entry name" value="CopD"/>
    <property type="match status" value="1"/>
</dbReference>